<evidence type="ECO:0000256" key="5">
    <source>
        <dbReference type="ARBA" id="ARBA00022617"/>
    </source>
</evidence>
<dbReference type="InterPro" id="IPR011577">
    <property type="entry name" value="Cyt_b561_bac/Ni-Hgenase"/>
</dbReference>
<evidence type="ECO:0000256" key="13">
    <source>
        <dbReference type="SAM" id="MobiDB-lite"/>
    </source>
</evidence>
<dbReference type="Pfam" id="PF04264">
    <property type="entry name" value="YceI"/>
    <property type="match status" value="1"/>
</dbReference>
<sequence length="447" mass="48134">MSATAQRYTAVAIVLHWAIAAAILFMIPLGLWMHEEAENGNVSQGLFEAYQLHKSIGLTVLALSVVRLGWRLANPPPPLPVHMPGWEKFVAKLTHWAFYALIIALPLTGWLYVSAGWSIHDEAPLPVPTHWFGLFEVPHLFGLNQASLDVREDAAEAALTTHAYLGFTALGLVALHVAAALKHHFFDRDETLAHMVPGVRAPFEKEAPPKNPVRLAVLGVGLSLVTVAAVAALFTVATLGSAAPQAPPSTFEAVEAEPTAPETPNVGAPDSAPVAPTAVPRWTVDARSSSIGFAYEYEDENGSTPFNGRFTRWRADIRFDPSNLDASSAVVRIETASASTGVTAHDGALPSAEWFNAGAHPMAEFRTTRIRSRGGNQYEARGRLTIRGQSRDVSLPFTLSIDGDRASMRGSTTIDRNDFGVGEGGSGDDLISRDIQLTIRVDATRAR</sequence>
<keyword evidence="10" id="KW-0408">Iron</keyword>
<comment type="cofactor">
    <cofactor evidence="1">
        <name>heme b</name>
        <dbReference type="ChEBI" id="CHEBI:60344"/>
    </cofactor>
</comment>
<dbReference type="AlphaFoldDB" id="A0A6I6MP48"/>
<dbReference type="GO" id="GO:0022904">
    <property type="term" value="P:respiratory electron transport chain"/>
    <property type="evidence" value="ECO:0007669"/>
    <property type="project" value="InterPro"/>
</dbReference>
<evidence type="ECO:0000256" key="14">
    <source>
        <dbReference type="SAM" id="Phobius"/>
    </source>
</evidence>
<keyword evidence="4" id="KW-1003">Cell membrane</keyword>
<proteinExistence type="inferred from homology"/>
<keyword evidence="5" id="KW-0349">Heme</keyword>
<dbReference type="InterPro" id="IPR007372">
    <property type="entry name" value="Lipid/polyisoprenoid-bd_YceI"/>
</dbReference>
<keyword evidence="9 14" id="KW-1133">Transmembrane helix</keyword>
<dbReference type="PANTHER" id="PTHR30529:SF1">
    <property type="entry name" value="CYTOCHROME B561 HOMOLOG 2"/>
    <property type="match status" value="1"/>
</dbReference>
<evidence type="ECO:0000256" key="12">
    <source>
        <dbReference type="ARBA" id="ARBA00037975"/>
    </source>
</evidence>
<dbReference type="RefSeq" id="WP_158765487.1">
    <property type="nucleotide sequence ID" value="NZ_CP047045.1"/>
</dbReference>
<dbReference type="GO" id="GO:0020037">
    <property type="term" value="F:heme binding"/>
    <property type="evidence" value="ECO:0007669"/>
    <property type="project" value="TreeGrafter"/>
</dbReference>
<dbReference type="GO" id="GO:0005886">
    <property type="term" value="C:plasma membrane"/>
    <property type="evidence" value="ECO:0007669"/>
    <property type="project" value="UniProtKB-SubCell"/>
</dbReference>
<dbReference type="Gene3D" id="1.20.950.20">
    <property type="entry name" value="Transmembrane di-heme cytochromes, Chain C"/>
    <property type="match status" value="1"/>
</dbReference>
<feature type="transmembrane region" description="Helical" evidence="14">
    <location>
        <begin position="215"/>
        <end position="239"/>
    </location>
</feature>
<keyword evidence="7" id="KW-0479">Metal-binding</keyword>
<evidence type="ECO:0000256" key="3">
    <source>
        <dbReference type="ARBA" id="ARBA00022448"/>
    </source>
</evidence>
<protein>
    <submittedName>
        <fullName evidence="16">Cytochrome b561</fullName>
    </submittedName>
</protein>
<evidence type="ECO:0000256" key="1">
    <source>
        <dbReference type="ARBA" id="ARBA00001970"/>
    </source>
</evidence>
<dbReference type="SUPFAM" id="SSF81342">
    <property type="entry name" value="Transmembrane di-heme cytochromes"/>
    <property type="match status" value="1"/>
</dbReference>
<dbReference type="GO" id="GO:0009055">
    <property type="term" value="F:electron transfer activity"/>
    <property type="evidence" value="ECO:0007669"/>
    <property type="project" value="InterPro"/>
</dbReference>
<comment type="subcellular location">
    <subcellularLocation>
        <location evidence="2">Cell membrane</location>
        <topology evidence="2">Multi-pass membrane protein</topology>
    </subcellularLocation>
</comment>
<keyword evidence="3" id="KW-0813">Transport</keyword>
<feature type="transmembrane region" description="Helical" evidence="14">
    <location>
        <begin position="163"/>
        <end position="181"/>
    </location>
</feature>
<evidence type="ECO:0000256" key="11">
    <source>
        <dbReference type="ARBA" id="ARBA00023136"/>
    </source>
</evidence>
<feature type="region of interest" description="Disordered" evidence="13">
    <location>
        <begin position="242"/>
        <end position="276"/>
    </location>
</feature>
<evidence type="ECO:0000256" key="9">
    <source>
        <dbReference type="ARBA" id="ARBA00022989"/>
    </source>
</evidence>
<evidence type="ECO:0000256" key="7">
    <source>
        <dbReference type="ARBA" id="ARBA00022723"/>
    </source>
</evidence>
<dbReference type="GO" id="GO:0046872">
    <property type="term" value="F:metal ion binding"/>
    <property type="evidence" value="ECO:0007669"/>
    <property type="project" value="UniProtKB-KW"/>
</dbReference>
<organism evidence="16 17">
    <name type="scientific">Terricaulis silvestris</name>
    <dbReference type="NCBI Taxonomy" id="2686094"/>
    <lineage>
        <taxon>Bacteria</taxon>
        <taxon>Pseudomonadati</taxon>
        <taxon>Pseudomonadota</taxon>
        <taxon>Alphaproteobacteria</taxon>
        <taxon>Caulobacterales</taxon>
        <taxon>Caulobacteraceae</taxon>
        <taxon>Terricaulis</taxon>
    </lineage>
</organism>
<evidence type="ECO:0000313" key="16">
    <source>
        <dbReference type="EMBL" id="QGZ94557.1"/>
    </source>
</evidence>
<gene>
    <name evidence="16" type="primary">yceJ</name>
    <name evidence="16" type="ORF">DSM104635_01376</name>
</gene>
<evidence type="ECO:0000256" key="2">
    <source>
        <dbReference type="ARBA" id="ARBA00004651"/>
    </source>
</evidence>
<comment type="similarity">
    <text evidence="12">Belongs to the cytochrome b561 family.</text>
</comment>
<feature type="domain" description="Lipid/polyisoprenoid-binding YceI-like" evidence="15">
    <location>
        <begin position="281"/>
        <end position="444"/>
    </location>
</feature>
<reference evidence="17" key="1">
    <citation type="submission" date="2019-12" db="EMBL/GenBank/DDBJ databases">
        <title>Complete genome of Terracaulis silvestris 0127_4.</title>
        <authorList>
            <person name="Vieira S."/>
            <person name="Riedel T."/>
            <person name="Sproer C."/>
            <person name="Pascual J."/>
            <person name="Boedeker C."/>
            <person name="Overmann J."/>
        </authorList>
    </citation>
    <scope>NUCLEOTIDE SEQUENCE [LARGE SCALE GENOMIC DNA]</scope>
    <source>
        <strain evidence="17">0127_4</strain>
    </source>
</reference>
<accession>A0A6I6MP48</accession>
<evidence type="ECO:0000259" key="15">
    <source>
        <dbReference type="SMART" id="SM00867"/>
    </source>
</evidence>
<keyword evidence="17" id="KW-1185">Reference proteome</keyword>
<feature type="compositionally biased region" description="Low complexity" evidence="13">
    <location>
        <begin position="250"/>
        <end position="264"/>
    </location>
</feature>
<dbReference type="KEGG" id="tsv:DSM104635_01376"/>
<feature type="transmembrane region" description="Helical" evidence="14">
    <location>
        <begin position="93"/>
        <end position="113"/>
    </location>
</feature>
<evidence type="ECO:0000313" key="17">
    <source>
        <dbReference type="Proteomes" id="UP000431269"/>
    </source>
</evidence>
<evidence type="ECO:0000256" key="6">
    <source>
        <dbReference type="ARBA" id="ARBA00022692"/>
    </source>
</evidence>
<dbReference type="InterPro" id="IPR036761">
    <property type="entry name" value="TTHA0802/YceI-like_sf"/>
</dbReference>
<feature type="transmembrane region" description="Helical" evidence="14">
    <location>
        <begin position="12"/>
        <end position="32"/>
    </location>
</feature>
<keyword evidence="8" id="KW-0249">Electron transport</keyword>
<evidence type="ECO:0000256" key="8">
    <source>
        <dbReference type="ARBA" id="ARBA00022982"/>
    </source>
</evidence>
<dbReference type="EMBL" id="CP047045">
    <property type="protein sequence ID" value="QGZ94557.1"/>
    <property type="molecule type" value="Genomic_DNA"/>
</dbReference>
<dbReference type="InterPro" id="IPR052168">
    <property type="entry name" value="Cytochrome_b561_oxidase"/>
</dbReference>
<keyword evidence="11 14" id="KW-0472">Membrane</keyword>
<dbReference type="PANTHER" id="PTHR30529">
    <property type="entry name" value="CYTOCHROME B561"/>
    <property type="match status" value="1"/>
</dbReference>
<name>A0A6I6MP48_9CAUL</name>
<evidence type="ECO:0000256" key="10">
    <source>
        <dbReference type="ARBA" id="ARBA00023004"/>
    </source>
</evidence>
<dbReference type="SMART" id="SM00867">
    <property type="entry name" value="YceI"/>
    <property type="match status" value="1"/>
</dbReference>
<keyword evidence="6 14" id="KW-0812">Transmembrane</keyword>
<dbReference type="Pfam" id="PF01292">
    <property type="entry name" value="Ni_hydr_CYTB"/>
    <property type="match status" value="1"/>
</dbReference>
<dbReference type="SUPFAM" id="SSF101874">
    <property type="entry name" value="YceI-like"/>
    <property type="match status" value="1"/>
</dbReference>
<evidence type="ECO:0000256" key="4">
    <source>
        <dbReference type="ARBA" id="ARBA00022475"/>
    </source>
</evidence>
<dbReference type="Gene3D" id="2.40.128.110">
    <property type="entry name" value="Lipid/polyisoprenoid-binding, YceI-like"/>
    <property type="match status" value="1"/>
</dbReference>
<dbReference type="InterPro" id="IPR016174">
    <property type="entry name" value="Di-haem_cyt_TM"/>
</dbReference>
<dbReference type="Proteomes" id="UP000431269">
    <property type="component" value="Chromosome"/>
</dbReference>